<dbReference type="Pfam" id="PF09954">
    <property type="entry name" value="DUF2188"/>
    <property type="match status" value="1"/>
</dbReference>
<evidence type="ECO:0000313" key="2">
    <source>
        <dbReference type="EMBL" id="GDZ95192.1"/>
    </source>
</evidence>
<dbReference type="Proteomes" id="UP000299794">
    <property type="component" value="Unassembled WGS sequence"/>
</dbReference>
<protein>
    <recommendedName>
        <fullName evidence="4">DUF2188 domain-containing protein</fullName>
    </recommendedName>
</protein>
<dbReference type="RefSeq" id="WP_141295226.1">
    <property type="nucleotide sequence ID" value="NZ_BJCD01000053.1"/>
</dbReference>
<evidence type="ECO:0008006" key="4">
    <source>
        <dbReference type="Google" id="ProtNLM"/>
    </source>
</evidence>
<gene>
    <name evidence="2" type="ORF">PA905_34310</name>
</gene>
<accession>A0A4P5ZPC4</accession>
<feature type="region of interest" description="Disordered" evidence="1">
    <location>
        <begin position="54"/>
        <end position="75"/>
    </location>
</feature>
<dbReference type="InterPro" id="IPR018691">
    <property type="entry name" value="DUF2188"/>
</dbReference>
<name>A0A4P5ZPC4_PLAAG</name>
<feature type="region of interest" description="Disordered" evidence="1">
    <location>
        <begin position="1"/>
        <end position="30"/>
    </location>
</feature>
<comment type="caution">
    <text evidence="2">The sequence shown here is derived from an EMBL/GenBank/DDBJ whole genome shotgun (WGS) entry which is preliminary data.</text>
</comment>
<feature type="compositionally biased region" description="Polar residues" evidence="1">
    <location>
        <begin position="21"/>
        <end position="30"/>
    </location>
</feature>
<proteinExistence type="predicted"/>
<reference evidence="3" key="1">
    <citation type="submission" date="2019-02" db="EMBL/GenBank/DDBJ databases">
        <title>Draft genome sequence of Planktothrix agardhii NIES-905.</title>
        <authorList>
            <person name="Yamaguchi H."/>
            <person name="Suzuki S."/>
            <person name="Kawachi M."/>
        </authorList>
    </citation>
    <scope>NUCLEOTIDE SEQUENCE [LARGE SCALE GENOMIC DNA]</scope>
    <source>
        <strain evidence="3">CCAP 1459/11A</strain>
    </source>
</reference>
<dbReference type="AlphaFoldDB" id="A0A4P5ZPC4"/>
<dbReference type="EMBL" id="BJCD01000053">
    <property type="protein sequence ID" value="GDZ95192.1"/>
    <property type="molecule type" value="Genomic_DNA"/>
</dbReference>
<sequence length="75" mass="8446">MSTGKNQHIVPHRDGWAVQGESASKPTQVFSTQQEAINKGRDIAINQQSELFIHNREGEIRQRNSYGNDPYPPKG</sequence>
<organism evidence="2 3">
    <name type="scientific">Planktothrix agardhii CCAP 1459/11A</name>
    <dbReference type="NCBI Taxonomy" id="282420"/>
    <lineage>
        <taxon>Bacteria</taxon>
        <taxon>Bacillati</taxon>
        <taxon>Cyanobacteriota</taxon>
        <taxon>Cyanophyceae</taxon>
        <taxon>Oscillatoriophycideae</taxon>
        <taxon>Oscillatoriales</taxon>
        <taxon>Microcoleaceae</taxon>
        <taxon>Planktothrix</taxon>
    </lineage>
</organism>
<evidence type="ECO:0000313" key="3">
    <source>
        <dbReference type="Proteomes" id="UP000299794"/>
    </source>
</evidence>
<evidence type="ECO:0000256" key="1">
    <source>
        <dbReference type="SAM" id="MobiDB-lite"/>
    </source>
</evidence>